<evidence type="ECO:0000259" key="1">
    <source>
        <dbReference type="Pfam" id="PF01738"/>
    </source>
</evidence>
<name>A0A840TKW2_9BACT</name>
<feature type="domain" description="Dienelactone hydrolase" evidence="1">
    <location>
        <begin position="27"/>
        <end position="94"/>
    </location>
</feature>
<keyword evidence="2" id="KW-0031">Aminopeptidase</keyword>
<dbReference type="InterPro" id="IPR002925">
    <property type="entry name" value="Dienelactn_hydro"/>
</dbReference>
<reference evidence="2 3" key="1">
    <citation type="submission" date="2020-08" db="EMBL/GenBank/DDBJ databases">
        <title>Genomic Encyclopedia of Type Strains, Phase IV (KMG-IV): sequencing the most valuable type-strain genomes for metagenomic binning, comparative biology and taxonomic classification.</title>
        <authorList>
            <person name="Goeker M."/>
        </authorList>
    </citation>
    <scope>NUCLEOTIDE SEQUENCE [LARGE SCALE GENOMIC DNA]</scope>
    <source>
        <strain evidence="2 3">DSM 105074</strain>
    </source>
</reference>
<evidence type="ECO:0000313" key="2">
    <source>
        <dbReference type="EMBL" id="MBB5284054.1"/>
    </source>
</evidence>
<dbReference type="GO" id="GO:0004177">
    <property type="term" value="F:aminopeptidase activity"/>
    <property type="evidence" value="ECO:0007669"/>
    <property type="project" value="UniProtKB-KW"/>
</dbReference>
<dbReference type="InterPro" id="IPR029058">
    <property type="entry name" value="AB_hydrolase_fold"/>
</dbReference>
<dbReference type="SUPFAM" id="SSF53474">
    <property type="entry name" value="alpha/beta-Hydrolases"/>
    <property type="match status" value="1"/>
</dbReference>
<dbReference type="PANTHER" id="PTHR43265:SF1">
    <property type="entry name" value="ESTERASE ESTD"/>
    <property type="match status" value="1"/>
</dbReference>
<gene>
    <name evidence="2" type="ORF">HNQ92_002197</name>
</gene>
<dbReference type="GO" id="GO:0008236">
    <property type="term" value="F:serine-type peptidase activity"/>
    <property type="evidence" value="ECO:0007669"/>
    <property type="project" value="InterPro"/>
</dbReference>
<dbReference type="RefSeq" id="WP_246439978.1">
    <property type="nucleotide sequence ID" value="NZ_JACHGF010000003.1"/>
</dbReference>
<sequence length="116" mass="13320">MDKEEFIVMHISQFRKPWIKYFFRYDPVISLKRVKCPVLALNGAKDVQVAPENLVVIEKAIRQAGNDKVTIKEFSNMNHLFQTCKTGAMDEYATIEQTIGPFVLGEISSWVIKPTK</sequence>
<evidence type="ECO:0000313" key="3">
    <source>
        <dbReference type="Proteomes" id="UP000557307"/>
    </source>
</evidence>
<dbReference type="GO" id="GO:0006508">
    <property type="term" value="P:proteolysis"/>
    <property type="evidence" value="ECO:0007669"/>
    <property type="project" value="InterPro"/>
</dbReference>
<dbReference type="InterPro" id="IPR053145">
    <property type="entry name" value="AB_hydrolase_Est10"/>
</dbReference>
<dbReference type="PANTHER" id="PTHR43265">
    <property type="entry name" value="ESTERASE ESTD"/>
    <property type="match status" value="1"/>
</dbReference>
<dbReference type="GO" id="GO:0052689">
    <property type="term" value="F:carboxylic ester hydrolase activity"/>
    <property type="evidence" value="ECO:0007669"/>
    <property type="project" value="TreeGrafter"/>
</dbReference>
<dbReference type="AlphaFoldDB" id="A0A840TKW2"/>
<keyword evidence="2" id="KW-0378">Hydrolase</keyword>
<protein>
    <submittedName>
        <fullName evidence="2">Dipeptidyl aminopeptidase/acylaminoacyl peptidase</fullName>
    </submittedName>
</protein>
<comment type="caution">
    <text evidence="2">The sequence shown here is derived from an EMBL/GenBank/DDBJ whole genome shotgun (WGS) entry which is preliminary data.</text>
</comment>
<proteinExistence type="predicted"/>
<accession>A0A840TKW2</accession>
<dbReference type="Pfam" id="PF01738">
    <property type="entry name" value="DLH"/>
    <property type="match status" value="1"/>
</dbReference>
<keyword evidence="3" id="KW-1185">Reference proteome</keyword>
<dbReference type="EMBL" id="JACHGF010000003">
    <property type="protein sequence ID" value="MBB5284054.1"/>
    <property type="molecule type" value="Genomic_DNA"/>
</dbReference>
<organism evidence="2 3">
    <name type="scientific">Rhabdobacter roseus</name>
    <dbReference type="NCBI Taxonomy" id="1655419"/>
    <lineage>
        <taxon>Bacteria</taxon>
        <taxon>Pseudomonadati</taxon>
        <taxon>Bacteroidota</taxon>
        <taxon>Cytophagia</taxon>
        <taxon>Cytophagales</taxon>
        <taxon>Cytophagaceae</taxon>
        <taxon>Rhabdobacter</taxon>
    </lineage>
</organism>
<dbReference type="Proteomes" id="UP000557307">
    <property type="component" value="Unassembled WGS sequence"/>
</dbReference>
<keyword evidence="2" id="KW-0645">Protease</keyword>
<dbReference type="Gene3D" id="3.40.50.1820">
    <property type="entry name" value="alpha/beta hydrolase"/>
    <property type="match status" value="1"/>
</dbReference>